<proteinExistence type="predicted"/>
<gene>
    <name evidence="14" type="ORF">JTE90_005576</name>
</gene>
<evidence type="ECO:0000256" key="9">
    <source>
        <dbReference type="ARBA" id="ARBA00022989"/>
    </source>
</evidence>
<evidence type="ECO:0000256" key="7">
    <source>
        <dbReference type="ARBA" id="ARBA00022786"/>
    </source>
</evidence>
<dbReference type="SUPFAM" id="SSF57850">
    <property type="entry name" value="RING/U-box"/>
    <property type="match status" value="1"/>
</dbReference>
<accession>A0AAV6V9A0</accession>
<dbReference type="Gene3D" id="3.30.40.10">
    <property type="entry name" value="Zinc/RING finger domain, C3HC4 (zinc finger)"/>
    <property type="match status" value="1"/>
</dbReference>
<dbReference type="GO" id="GO:0008270">
    <property type="term" value="F:zinc ion binding"/>
    <property type="evidence" value="ECO:0007669"/>
    <property type="project" value="UniProtKB-KW"/>
</dbReference>
<evidence type="ECO:0000259" key="13">
    <source>
        <dbReference type="PROSITE" id="PS50089"/>
    </source>
</evidence>
<keyword evidence="5" id="KW-0479">Metal-binding</keyword>
<evidence type="ECO:0000256" key="5">
    <source>
        <dbReference type="ARBA" id="ARBA00022723"/>
    </source>
</evidence>
<keyword evidence="4" id="KW-0812">Transmembrane</keyword>
<dbReference type="EMBL" id="JAFNEN010000127">
    <property type="protein sequence ID" value="KAG8193229.1"/>
    <property type="molecule type" value="Genomic_DNA"/>
</dbReference>
<keyword evidence="15" id="KW-1185">Reference proteome</keyword>
<evidence type="ECO:0000313" key="14">
    <source>
        <dbReference type="EMBL" id="KAG8193229.1"/>
    </source>
</evidence>
<reference evidence="14 15" key="1">
    <citation type="journal article" date="2022" name="Nat. Ecol. Evol.">
        <title>A masculinizing supergene underlies an exaggerated male reproductive morph in a spider.</title>
        <authorList>
            <person name="Hendrickx F."/>
            <person name="De Corte Z."/>
            <person name="Sonet G."/>
            <person name="Van Belleghem S.M."/>
            <person name="Kostlbacher S."/>
            <person name="Vangestel C."/>
        </authorList>
    </citation>
    <scope>NUCLEOTIDE SEQUENCE [LARGE SCALE GENOMIC DNA]</scope>
    <source>
        <strain evidence="14">W744_W776</strain>
    </source>
</reference>
<evidence type="ECO:0000256" key="8">
    <source>
        <dbReference type="ARBA" id="ARBA00022833"/>
    </source>
</evidence>
<comment type="caution">
    <text evidence="14">The sequence shown here is derived from an EMBL/GenBank/DDBJ whole genome shotgun (WGS) entry which is preliminary data.</text>
</comment>
<evidence type="ECO:0000256" key="2">
    <source>
        <dbReference type="ARBA" id="ARBA00004906"/>
    </source>
</evidence>
<keyword evidence="8" id="KW-0862">Zinc</keyword>
<dbReference type="InterPro" id="IPR001841">
    <property type="entry name" value="Znf_RING"/>
</dbReference>
<dbReference type="SMART" id="SM00184">
    <property type="entry name" value="RING"/>
    <property type="match status" value="1"/>
</dbReference>
<evidence type="ECO:0000256" key="1">
    <source>
        <dbReference type="ARBA" id="ARBA00004167"/>
    </source>
</evidence>
<keyword evidence="6 11" id="KW-0863">Zinc-finger</keyword>
<protein>
    <recommendedName>
        <fullName evidence="13">RING-type domain-containing protein</fullName>
    </recommendedName>
</protein>
<dbReference type="GO" id="GO:0016020">
    <property type="term" value="C:membrane"/>
    <property type="evidence" value="ECO:0007669"/>
    <property type="project" value="UniProtKB-SubCell"/>
</dbReference>
<keyword evidence="10" id="KW-0472">Membrane</keyword>
<comment type="pathway">
    <text evidence="2">Protein modification; protein ubiquitination.</text>
</comment>
<dbReference type="PANTHER" id="PTHR45768">
    <property type="entry name" value="E3 UBIQUITIN-PROTEIN LIGASE RNF13-LIKE"/>
    <property type="match status" value="1"/>
</dbReference>
<comment type="subcellular location">
    <subcellularLocation>
        <location evidence="1">Membrane</location>
        <topology evidence="1">Single-pass membrane protein</topology>
    </subcellularLocation>
</comment>
<keyword evidence="7" id="KW-0833">Ubl conjugation pathway</keyword>
<feature type="domain" description="RING-type" evidence="13">
    <location>
        <begin position="63"/>
        <end position="106"/>
    </location>
</feature>
<dbReference type="PANTHER" id="PTHR45768:SF18">
    <property type="entry name" value="RING-H2 FINGER PROTEIN ATL47-RELATED"/>
    <property type="match status" value="1"/>
</dbReference>
<feature type="region of interest" description="Disordered" evidence="12">
    <location>
        <begin position="134"/>
        <end position="155"/>
    </location>
</feature>
<name>A0AAV6V9A0_9ARAC</name>
<evidence type="ECO:0000256" key="10">
    <source>
        <dbReference type="ARBA" id="ARBA00023136"/>
    </source>
</evidence>
<evidence type="ECO:0000256" key="3">
    <source>
        <dbReference type="ARBA" id="ARBA00022679"/>
    </source>
</evidence>
<keyword evidence="3" id="KW-0808">Transferase</keyword>
<dbReference type="Pfam" id="PF13639">
    <property type="entry name" value="zf-RING_2"/>
    <property type="match status" value="1"/>
</dbReference>
<dbReference type="AlphaFoldDB" id="A0AAV6V9A0"/>
<dbReference type="Proteomes" id="UP000827092">
    <property type="component" value="Unassembled WGS sequence"/>
</dbReference>
<evidence type="ECO:0000313" key="15">
    <source>
        <dbReference type="Proteomes" id="UP000827092"/>
    </source>
</evidence>
<dbReference type="InterPro" id="IPR013083">
    <property type="entry name" value="Znf_RING/FYVE/PHD"/>
</dbReference>
<dbReference type="GO" id="GO:0016740">
    <property type="term" value="F:transferase activity"/>
    <property type="evidence" value="ECO:0007669"/>
    <property type="project" value="UniProtKB-KW"/>
</dbReference>
<evidence type="ECO:0000256" key="12">
    <source>
        <dbReference type="SAM" id="MobiDB-lite"/>
    </source>
</evidence>
<evidence type="ECO:0000256" key="6">
    <source>
        <dbReference type="ARBA" id="ARBA00022771"/>
    </source>
</evidence>
<dbReference type="PROSITE" id="PS50089">
    <property type="entry name" value="ZF_RING_2"/>
    <property type="match status" value="1"/>
</dbReference>
<keyword evidence="9" id="KW-1133">Transmembrane helix</keyword>
<organism evidence="14 15">
    <name type="scientific">Oedothorax gibbosus</name>
    <dbReference type="NCBI Taxonomy" id="931172"/>
    <lineage>
        <taxon>Eukaryota</taxon>
        <taxon>Metazoa</taxon>
        <taxon>Ecdysozoa</taxon>
        <taxon>Arthropoda</taxon>
        <taxon>Chelicerata</taxon>
        <taxon>Arachnida</taxon>
        <taxon>Araneae</taxon>
        <taxon>Araneomorphae</taxon>
        <taxon>Entelegynae</taxon>
        <taxon>Araneoidea</taxon>
        <taxon>Linyphiidae</taxon>
        <taxon>Erigoninae</taxon>
        <taxon>Oedothorax</taxon>
    </lineage>
</organism>
<evidence type="ECO:0000256" key="4">
    <source>
        <dbReference type="ARBA" id="ARBA00022692"/>
    </source>
</evidence>
<evidence type="ECO:0000256" key="11">
    <source>
        <dbReference type="PROSITE-ProRule" id="PRU00175"/>
    </source>
</evidence>
<sequence length="320" mass="36688">MTQKPLVIKGTSKLGEVPQSTYKSTVSIDDSKTEQATPQEIIDSLSRYSVRKNGAYLTSDCLCGVCQRKFYVGNYIVCLPYCQHTFHEYCIENWLKWVRPSCPIDKKSVIRHSYWTDIENEWFKSKYLTVSEEENGTTSNADRNPTALEEPIRVTSSQNISSPAKGKQLINNHSYPIVVSNIPLLKRFCYYMNSDGCAANKSQNETLKFPLPKEFHVHEQKTQTIHKSDTVVSKKKKINASSIQSCFKTDYLPQISNDRLPHNWIASRSQANTKADVREIQRVARFAEIKRSGGPYLYNERLDKPKIVVRRPVTFANAFE</sequence>